<dbReference type="EMBL" id="BAABJW010000001">
    <property type="protein sequence ID" value="GAA4799022.1"/>
    <property type="molecule type" value="Genomic_DNA"/>
</dbReference>
<evidence type="ECO:0000313" key="2">
    <source>
        <dbReference type="Proteomes" id="UP001501433"/>
    </source>
</evidence>
<accession>A0ABP9BV05</accession>
<comment type="caution">
    <text evidence="1">The sequence shown here is derived from an EMBL/GenBank/DDBJ whole genome shotgun (WGS) entry which is preliminary data.</text>
</comment>
<protein>
    <submittedName>
        <fullName evidence="1">Uncharacterized protein</fullName>
    </submittedName>
</protein>
<dbReference type="PROSITE" id="PS51257">
    <property type="entry name" value="PROKAR_LIPOPROTEIN"/>
    <property type="match status" value="1"/>
</dbReference>
<evidence type="ECO:0000313" key="1">
    <source>
        <dbReference type="EMBL" id="GAA4799022.1"/>
    </source>
</evidence>
<dbReference type="Proteomes" id="UP001501433">
    <property type="component" value="Unassembled WGS sequence"/>
</dbReference>
<gene>
    <name evidence="1" type="ORF">GCM10023330_00320</name>
</gene>
<proteinExistence type="predicted"/>
<name>A0ABP9BV05_9FLAO</name>
<dbReference type="RefSeq" id="WP_345274912.1">
    <property type="nucleotide sequence ID" value="NZ_BAABJW010000001.1"/>
</dbReference>
<reference evidence="2" key="1">
    <citation type="journal article" date="2019" name="Int. J. Syst. Evol. Microbiol.">
        <title>The Global Catalogue of Microorganisms (GCM) 10K type strain sequencing project: providing services to taxonomists for standard genome sequencing and annotation.</title>
        <authorList>
            <consortium name="The Broad Institute Genomics Platform"/>
            <consortium name="The Broad Institute Genome Sequencing Center for Infectious Disease"/>
            <person name="Wu L."/>
            <person name="Ma J."/>
        </authorList>
    </citation>
    <scope>NUCLEOTIDE SEQUENCE [LARGE SCALE GENOMIC DNA]</scope>
    <source>
        <strain evidence="2">JCM 18325</strain>
    </source>
</reference>
<organism evidence="1 2">
    <name type="scientific">Litoribaculum gwangyangense</name>
    <dbReference type="NCBI Taxonomy" id="1130722"/>
    <lineage>
        <taxon>Bacteria</taxon>
        <taxon>Pseudomonadati</taxon>
        <taxon>Bacteroidota</taxon>
        <taxon>Flavobacteriia</taxon>
        <taxon>Flavobacteriales</taxon>
        <taxon>Flavobacteriaceae</taxon>
        <taxon>Litoribaculum</taxon>
    </lineage>
</organism>
<sequence length="185" mass="20782">MRNTFLGLLASAILFVSCKKDQDPFEIGKQHIGFLTDSTQVKDLETIFATDSIAQFIAGDEFAGSKNNIDIFEKGGKKLLSLTPKQALDSTSVIESIQIIDPRYKTSKNISTLSTFKDIASTYKISKISNLINSVLITVNELNASFAIDKKELPANLRFDMKLKIEETHIPDNAKIKYFFIHWDQ</sequence>
<keyword evidence="2" id="KW-1185">Reference proteome</keyword>